<feature type="domain" description="Carrier" evidence="4">
    <location>
        <begin position="112"/>
        <end position="187"/>
    </location>
</feature>
<evidence type="ECO:0000313" key="6">
    <source>
        <dbReference type="Proteomes" id="UP000034150"/>
    </source>
</evidence>
<dbReference type="Gene3D" id="3.30.300.30">
    <property type="match status" value="1"/>
</dbReference>
<organism evidence="5 6">
    <name type="scientific">Mycolicibacterium obuense</name>
    <dbReference type="NCBI Taxonomy" id="1807"/>
    <lineage>
        <taxon>Bacteria</taxon>
        <taxon>Bacillati</taxon>
        <taxon>Actinomycetota</taxon>
        <taxon>Actinomycetes</taxon>
        <taxon>Mycobacteriales</taxon>
        <taxon>Mycobacteriaceae</taxon>
        <taxon>Mycolicibacterium</taxon>
    </lineage>
</organism>
<reference evidence="5 6" key="1">
    <citation type="journal article" date="2015" name="Genome Announc.">
        <title>Draft Genome Sequence of Mycobacterium obuense Strain UC1, Isolated from Patient Sputum.</title>
        <authorList>
            <person name="Greninger A.L."/>
            <person name="Cunningham G."/>
            <person name="Hsu E.D."/>
            <person name="Yu J.M."/>
            <person name="Chiu C.Y."/>
            <person name="Miller S."/>
        </authorList>
    </citation>
    <scope>NUCLEOTIDE SEQUENCE [LARGE SCALE GENOMIC DNA]</scope>
    <source>
        <strain evidence="5 6">UC1</strain>
    </source>
</reference>
<evidence type="ECO:0000256" key="2">
    <source>
        <dbReference type="ARBA" id="ARBA00022450"/>
    </source>
</evidence>
<dbReference type="AlphaFoldDB" id="A0A0M2JUE9"/>
<keyword evidence="3" id="KW-0597">Phosphoprotein</keyword>
<dbReference type="Gene3D" id="1.10.1200.10">
    <property type="entry name" value="ACP-like"/>
    <property type="match status" value="1"/>
</dbReference>
<evidence type="ECO:0000259" key="4">
    <source>
        <dbReference type="PROSITE" id="PS50075"/>
    </source>
</evidence>
<dbReference type="SUPFAM" id="SSF56801">
    <property type="entry name" value="Acetyl-CoA synthetase-like"/>
    <property type="match status" value="1"/>
</dbReference>
<dbReference type="InterPro" id="IPR025110">
    <property type="entry name" value="AMP-bd_C"/>
</dbReference>
<dbReference type="Pfam" id="PF13193">
    <property type="entry name" value="AMP-binding_C"/>
    <property type="match status" value="1"/>
</dbReference>
<keyword evidence="6" id="KW-1185">Reference proteome</keyword>
<proteinExistence type="predicted"/>
<dbReference type="SUPFAM" id="SSF52777">
    <property type="entry name" value="CoA-dependent acyltransferases"/>
    <property type="match status" value="1"/>
</dbReference>
<name>A0A0M2JUE9_9MYCO</name>
<dbReference type="InterPro" id="IPR036736">
    <property type="entry name" value="ACP-like_sf"/>
</dbReference>
<comment type="cofactor">
    <cofactor evidence="1">
        <name>pantetheine 4'-phosphate</name>
        <dbReference type="ChEBI" id="CHEBI:47942"/>
    </cofactor>
</comment>
<evidence type="ECO:0000256" key="3">
    <source>
        <dbReference type="ARBA" id="ARBA00022553"/>
    </source>
</evidence>
<dbReference type="InterPro" id="IPR023213">
    <property type="entry name" value="CAT-like_dom_sf"/>
</dbReference>
<evidence type="ECO:0000256" key="1">
    <source>
        <dbReference type="ARBA" id="ARBA00001957"/>
    </source>
</evidence>
<dbReference type="Proteomes" id="UP000034150">
    <property type="component" value="Unassembled WGS sequence"/>
</dbReference>
<dbReference type="Pfam" id="PF00550">
    <property type="entry name" value="PP-binding"/>
    <property type="match status" value="1"/>
</dbReference>
<feature type="non-terminal residue" evidence="5">
    <location>
        <position position="1"/>
    </location>
</feature>
<dbReference type="PANTHER" id="PTHR45527:SF1">
    <property type="entry name" value="FATTY ACID SYNTHASE"/>
    <property type="match status" value="1"/>
</dbReference>
<dbReference type="EMBL" id="LAUZ02000226">
    <property type="protein sequence ID" value="KKE98150.1"/>
    <property type="molecule type" value="Genomic_DNA"/>
</dbReference>
<dbReference type="GO" id="GO:0003824">
    <property type="term" value="F:catalytic activity"/>
    <property type="evidence" value="ECO:0007669"/>
    <property type="project" value="InterPro"/>
</dbReference>
<dbReference type="PROSITE" id="PS00012">
    <property type="entry name" value="PHOSPHOPANTETHEINE"/>
    <property type="match status" value="1"/>
</dbReference>
<dbReference type="InterPro" id="IPR045851">
    <property type="entry name" value="AMP-bd_C_sf"/>
</dbReference>
<dbReference type="GO" id="GO:0031177">
    <property type="term" value="F:phosphopantetheine binding"/>
    <property type="evidence" value="ECO:0007669"/>
    <property type="project" value="InterPro"/>
</dbReference>
<dbReference type="PROSITE" id="PS50075">
    <property type="entry name" value="CARRIER"/>
    <property type="match status" value="1"/>
</dbReference>
<protein>
    <recommendedName>
        <fullName evidence="4">Carrier domain-containing protein</fullName>
    </recommendedName>
</protein>
<accession>A0A0M2JUE9</accession>
<feature type="non-terminal residue" evidence="5">
    <location>
        <position position="370"/>
    </location>
</feature>
<dbReference type="GO" id="GO:0008610">
    <property type="term" value="P:lipid biosynthetic process"/>
    <property type="evidence" value="ECO:0007669"/>
    <property type="project" value="UniProtKB-ARBA"/>
</dbReference>
<dbReference type="InterPro" id="IPR006162">
    <property type="entry name" value="Ppantetheine_attach_site"/>
</dbReference>
<dbReference type="Pfam" id="PF00668">
    <property type="entry name" value="Condensation"/>
    <property type="match status" value="1"/>
</dbReference>
<dbReference type="InterPro" id="IPR001242">
    <property type="entry name" value="Condensation_dom"/>
</dbReference>
<evidence type="ECO:0000313" key="5">
    <source>
        <dbReference type="EMBL" id="KKE98150.1"/>
    </source>
</evidence>
<gene>
    <name evidence="5" type="ORF">WN67_30805</name>
</gene>
<dbReference type="PANTHER" id="PTHR45527">
    <property type="entry name" value="NONRIBOSOMAL PEPTIDE SYNTHETASE"/>
    <property type="match status" value="1"/>
</dbReference>
<dbReference type="GO" id="GO:0044550">
    <property type="term" value="P:secondary metabolite biosynthetic process"/>
    <property type="evidence" value="ECO:0007669"/>
    <property type="project" value="TreeGrafter"/>
</dbReference>
<dbReference type="SMART" id="SM00823">
    <property type="entry name" value="PKS_PP"/>
    <property type="match status" value="1"/>
</dbReference>
<dbReference type="Gene3D" id="3.30.559.10">
    <property type="entry name" value="Chloramphenicol acetyltransferase-like domain"/>
    <property type="match status" value="1"/>
</dbReference>
<dbReference type="GO" id="GO:0043041">
    <property type="term" value="P:amino acid activation for nonribosomal peptide biosynthetic process"/>
    <property type="evidence" value="ECO:0007669"/>
    <property type="project" value="TreeGrafter"/>
</dbReference>
<sequence length="370" mass="40759">DTPVLHYLGRTDDQIKLRGIRIEPTDIETTLTRHPTITTTRVIVRNQRLIAYYMSNGQPAQESLRDFAARLLPSHMVPTDFVAIDAFPLTPSGKLDRNALPDPAPVAVTGRAPITDTQRQLCDLFGAVLDREVADIDADFFALGGHSLSSIRLISRVRSTFGVNLLLGDVFDHPTVAGVAALVDGAPTATLTRPELVASQRPELVPVSAAQERMLVVDRLPETGVAYNYPLAFTVLADFDVEAFAAAVRDVVARHESLRTVFVEHGTGFAQHILAPDTSAPIDILDDDGTPVDQQIERMTAHRFDLTHDTPLRITIIRHPDRTTTVVLLLHHITTDEWSDAPLLTDLHHAYTARLAGHPPHWKPLPVQYA</sequence>
<keyword evidence="2" id="KW-0596">Phosphopantetheine</keyword>
<comment type="caution">
    <text evidence="5">The sequence shown here is derived from an EMBL/GenBank/DDBJ whole genome shotgun (WGS) entry which is preliminary data.</text>
</comment>
<dbReference type="InterPro" id="IPR020806">
    <property type="entry name" value="PKS_PP-bd"/>
</dbReference>
<dbReference type="SUPFAM" id="SSF47336">
    <property type="entry name" value="ACP-like"/>
    <property type="match status" value="1"/>
</dbReference>
<dbReference type="GO" id="GO:0005737">
    <property type="term" value="C:cytoplasm"/>
    <property type="evidence" value="ECO:0007669"/>
    <property type="project" value="TreeGrafter"/>
</dbReference>
<dbReference type="InterPro" id="IPR009081">
    <property type="entry name" value="PP-bd_ACP"/>
</dbReference>
<dbReference type="RefSeq" id="WP_046366892.1">
    <property type="nucleotide sequence ID" value="NZ_LAUZ02000226.1"/>
</dbReference>